<organism evidence="2 3">
    <name type="scientific">Populus alba x Populus x berolinensis</name>
    <dbReference type="NCBI Taxonomy" id="444605"/>
    <lineage>
        <taxon>Eukaryota</taxon>
        <taxon>Viridiplantae</taxon>
        <taxon>Streptophyta</taxon>
        <taxon>Embryophyta</taxon>
        <taxon>Tracheophyta</taxon>
        <taxon>Spermatophyta</taxon>
        <taxon>Magnoliopsida</taxon>
        <taxon>eudicotyledons</taxon>
        <taxon>Gunneridae</taxon>
        <taxon>Pentapetalae</taxon>
        <taxon>rosids</taxon>
        <taxon>fabids</taxon>
        <taxon>Malpighiales</taxon>
        <taxon>Salicaceae</taxon>
        <taxon>Saliceae</taxon>
        <taxon>Populus</taxon>
    </lineage>
</organism>
<protein>
    <submittedName>
        <fullName evidence="2">Uncharacterized protein</fullName>
    </submittedName>
</protein>
<proteinExistence type="predicted"/>
<name>A0AAD6VX83_9ROSI</name>
<keyword evidence="3" id="KW-1185">Reference proteome</keyword>
<evidence type="ECO:0000313" key="3">
    <source>
        <dbReference type="Proteomes" id="UP001164929"/>
    </source>
</evidence>
<accession>A0AAD6VX83</accession>
<reference evidence="2" key="1">
    <citation type="journal article" date="2023" name="Mol. Ecol. Resour.">
        <title>Chromosome-level genome assembly of a triploid poplar Populus alba 'Berolinensis'.</title>
        <authorList>
            <person name="Chen S."/>
            <person name="Yu Y."/>
            <person name="Wang X."/>
            <person name="Wang S."/>
            <person name="Zhang T."/>
            <person name="Zhou Y."/>
            <person name="He R."/>
            <person name="Meng N."/>
            <person name="Wang Y."/>
            <person name="Liu W."/>
            <person name="Liu Z."/>
            <person name="Liu J."/>
            <person name="Guo Q."/>
            <person name="Huang H."/>
            <person name="Sederoff R.R."/>
            <person name="Wang G."/>
            <person name="Qu G."/>
            <person name="Chen S."/>
        </authorList>
    </citation>
    <scope>NUCLEOTIDE SEQUENCE</scope>
    <source>
        <strain evidence="2">SC-2020</strain>
    </source>
</reference>
<evidence type="ECO:0000313" key="2">
    <source>
        <dbReference type="EMBL" id="KAJ6991200.1"/>
    </source>
</evidence>
<feature type="region of interest" description="Disordered" evidence="1">
    <location>
        <begin position="104"/>
        <end position="123"/>
    </location>
</feature>
<evidence type="ECO:0000256" key="1">
    <source>
        <dbReference type="SAM" id="MobiDB-lite"/>
    </source>
</evidence>
<dbReference type="AlphaFoldDB" id="A0AAD6VX83"/>
<comment type="caution">
    <text evidence="2">The sequence shown here is derived from an EMBL/GenBank/DDBJ whole genome shotgun (WGS) entry which is preliminary data.</text>
</comment>
<dbReference type="Proteomes" id="UP001164929">
    <property type="component" value="Chromosome 7"/>
</dbReference>
<sequence>MGPNPIIHQTLLQNHLLGLIICCKLRCSHNHCAIDWRRPSACIRTIATSAGLPTAAPTAPEINPATILRASGMPIRVVEYRVWRSMVAETPEKRALAPSDWMIRRPMERGPTRGRGGTSKVVGKDMLAAELKAKAGR</sequence>
<gene>
    <name evidence="2" type="ORF">NC653_019414</name>
</gene>
<dbReference type="EMBL" id="JAQIZT010000007">
    <property type="protein sequence ID" value="KAJ6991200.1"/>
    <property type="molecule type" value="Genomic_DNA"/>
</dbReference>